<dbReference type="EMBL" id="CAJVCH010080607">
    <property type="protein sequence ID" value="CAG7721562.1"/>
    <property type="molecule type" value="Genomic_DNA"/>
</dbReference>
<evidence type="ECO:0000313" key="1">
    <source>
        <dbReference type="EMBL" id="CAG7721562.1"/>
    </source>
</evidence>
<name>A0A8J2NWW3_9HEXA</name>
<dbReference type="AlphaFoldDB" id="A0A8J2NWW3"/>
<reference evidence="1" key="1">
    <citation type="submission" date="2021-06" db="EMBL/GenBank/DDBJ databases">
        <authorList>
            <person name="Hodson N. C."/>
            <person name="Mongue J. A."/>
            <person name="Jaron S. K."/>
        </authorList>
    </citation>
    <scope>NUCLEOTIDE SEQUENCE</scope>
</reference>
<comment type="caution">
    <text evidence="1">The sequence shown here is derived from an EMBL/GenBank/DDBJ whole genome shotgun (WGS) entry which is preliminary data.</text>
</comment>
<accession>A0A8J2NWW3</accession>
<protein>
    <submittedName>
        <fullName evidence="1">Uncharacterized protein</fullName>
    </submittedName>
</protein>
<keyword evidence="2" id="KW-1185">Reference proteome</keyword>
<sequence length="93" mass="10412">MFWRESPHHSIGTYGMRKVTFGTASAPFQAVRTLKSLALQHVGTSLDNAATVLKRDLYMDDCLSGAKSTPEAIQLQRDLTELTSMGRLTLRKW</sequence>
<dbReference type="OrthoDB" id="8065733at2759"/>
<dbReference type="Proteomes" id="UP000708208">
    <property type="component" value="Unassembled WGS sequence"/>
</dbReference>
<evidence type="ECO:0000313" key="2">
    <source>
        <dbReference type="Proteomes" id="UP000708208"/>
    </source>
</evidence>
<organism evidence="1 2">
    <name type="scientific">Allacma fusca</name>
    <dbReference type="NCBI Taxonomy" id="39272"/>
    <lineage>
        <taxon>Eukaryota</taxon>
        <taxon>Metazoa</taxon>
        <taxon>Ecdysozoa</taxon>
        <taxon>Arthropoda</taxon>
        <taxon>Hexapoda</taxon>
        <taxon>Collembola</taxon>
        <taxon>Symphypleona</taxon>
        <taxon>Sminthuridae</taxon>
        <taxon>Allacma</taxon>
    </lineage>
</organism>
<proteinExistence type="predicted"/>
<gene>
    <name evidence="1" type="ORF">AFUS01_LOCUS10771</name>
</gene>